<dbReference type="PANTHER" id="PTHR14950">
    <property type="entry name" value="DICER-RELATED"/>
    <property type="match status" value="1"/>
</dbReference>
<dbReference type="PROSITE" id="PS50142">
    <property type="entry name" value="RNASE_3_2"/>
    <property type="match status" value="2"/>
</dbReference>
<dbReference type="GO" id="GO:0051607">
    <property type="term" value="P:defense response to virus"/>
    <property type="evidence" value="ECO:0007669"/>
    <property type="project" value="UniProtKB-KW"/>
</dbReference>
<gene>
    <name evidence="13" type="ORF">B0J13DRAFT_277865</name>
</gene>
<dbReference type="PROSITE" id="PS51194">
    <property type="entry name" value="HELICASE_CTER"/>
    <property type="match status" value="1"/>
</dbReference>
<evidence type="ECO:0000256" key="2">
    <source>
        <dbReference type="ARBA" id="ARBA00022737"/>
    </source>
</evidence>
<dbReference type="GO" id="GO:0005737">
    <property type="term" value="C:cytoplasm"/>
    <property type="evidence" value="ECO:0007669"/>
    <property type="project" value="TreeGrafter"/>
</dbReference>
<reference evidence="13" key="1">
    <citation type="journal article" date="2021" name="Nat. Commun.">
        <title>Genetic determinants of endophytism in the Arabidopsis root mycobiome.</title>
        <authorList>
            <person name="Mesny F."/>
            <person name="Miyauchi S."/>
            <person name="Thiergart T."/>
            <person name="Pickel B."/>
            <person name="Atanasova L."/>
            <person name="Karlsson M."/>
            <person name="Huettel B."/>
            <person name="Barry K.W."/>
            <person name="Haridas S."/>
            <person name="Chen C."/>
            <person name="Bauer D."/>
            <person name="Andreopoulos W."/>
            <person name="Pangilinan J."/>
            <person name="LaButti K."/>
            <person name="Riley R."/>
            <person name="Lipzen A."/>
            <person name="Clum A."/>
            <person name="Drula E."/>
            <person name="Henrissat B."/>
            <person name="Kohler A."/>
            <person name="Grigoriev I.V."/>
            <person name="Martin F.M."/>
            <person name="Hacquard S."/>
        </authorList>
    </citation>
    <scope>NUCLEOTIDE SEQUENCE</scope>
    <source>
        <strain evidence="13">MPI-CAGE-AT-0021</strain>
    </source>
</reference>
<keyword evidence="14" id="KW-1185">Reference proteome</keyword>
<dbReference type="SMART" id="SM00535">
    <property type="entry name" value="RIBOc"/>
    <property type="match status" value="2"/>
</dbReference>
<keyword evidence="5" id="KW-0347">Helicase</keyword>
<dbReference type="SUPFAM" id="SSF69065">
    <property type="entry name" value="RNase III domain-like"/>
    <property type="match status" value="2"/>
</dbReference>
<evidence type="ECO:0000256" key="5">
    <source>
        <dbReference type="ARBA" id="ARBA00022806"/>
    </source>
</evidence>
<proteinExistence type="inferred from homology"/>
<dbReference type="InterPro" id="IPR000999">
    <property type="entry name" value="RNase_III_dom"/>
</dbReference>
<name>A0A9P9F2B6_9HYPO</name>
<evidence type="ECO:0000256" key="3">
    <source>
        <dbReference type="ARBA" id="ARBA00022741"/>
    </source>
</evidence>
<keyword evidence="7" id="KW-0051">Antiviral defense</keyword>
<dbReference type="SMART" id="SM00487">
    <property type="entry name" value="DEXDc"/>
    <property type="match status" value="1"/>
</dbReference>
<evidence type="ECO:0000256" key="6">
    <source>
        <dbReference type="ARBA" id="ARBA00022840"/>
    </source>
</evidence>
<evidence type="ECO:0000256" key="4">
    <source>
        <dbReference type="ARBA" id="ARBA00022801"/>
    </source>
</evidence>
<dbReference type="SMART" id="SM00490">
    <property type="entry name" value="HELICc"/>
    <property type="match status" value="1"/>
</dbReference>
<comment type="similarity">
    <text evidence="8">Belongs to the helicase family. Dicer subfamily.</text>
</comment>
<evidence type="ECO:0000313" key="13">
    <source>
        <dbReference type="EMBL" id="KAH7149878.1"/>
    </source>
</evidence>
<dbReference type="Gene3D" id="3.40.50.300">
    <property type="entry name" value="P-loop containing nucleotide triphosphate hydrolases"/>
    <property type="match status" value="2"/>
</dbReference>
<dbReference type="InterPro" id="IPR027417">
    <property type="entry name" value="P-loop_NTPase"/>
</dbReference>
<evidence type="ECO:0000256" key="8">
    <source>
        <dbReference type="PROSITE-ProRule" id="PRU00657"/>
    </source>
</evidence>
<dbReference type="InterPro" id="IPR014001">
    <property type="entry name" value="Helicase_ATP-bd"/>
</dbReference>
<dbReference type="GO" id="GO:0050688">
    <property type="term" value="P:regulation of defense response to virus"/>
    <property type="evidence" value="ECO:0007669"/>
    <property type="project" value="UniProtKB-KW"/>
</dbReference>
<dbReference type="Proteomes" id="UP000717696">
    <property type="component" value="Unassembled WGS sequence"/>
</dbReference>
<dbReference type="GO" id="GO:0005524">
    <property type="term" value="F:ATP binding"/>
    <property type="evidence" value="ECO:0007669"/>
    <property type="project" value="UniProtKB-KW"/>
</dbReference>
<dbReference type="EMBL" id="JAGMUU010000006">
    <property type="protein sequence ID" value="KAH7149878.1"/>
    <property type="molecule type" value="Genomic_DNA"/>
</dbReference>
<dbReference type="Pfam" id="PF03368">
    <property type="entry name" value="Dicer_dimer"/>
    <property type="match status" value="1"/>
</dbReference>
<keyword evidence="8" id="KW-0694">RNA-binding</keyword>
<dbReference type="InterPro" id="IPR005034">
    <property type="entry name" value="Dicer_dimerisation"/>
</dbReference>
<protein>
    <recommendedName>
        <fullName evidence="15">Dicer-like protein 2</fullName>
    </recommendedName>
</protein>
<dbReference type="SUPFAM" id="SSF54768">
    <property type="entry name" value="dsRNA-binding domain-like"/>
    <property type="match status" value="1"/>
</dbReference>
<dbReference type="InterPro" id="IPR038248">
    <property type="entry name" value="Dicer_dimer_sf"/>
</dbReference>
<sequence length="1362" mass="153985">MSSRAYQLEMLDQSLQRNVIVAMDTGSGKTQVAVLRIKAELETCPPNKLVWFLAPTVSLCEQQCEVIRLQNSAASIKVLTGNQGIDSWSQSTWLTVLDGTRIVVSTYQVLLDALTHAFVSMEMLALLVIDEAHNCVKNSPPSGIMKKFYHPTKESKRAVPAILGLTASPIMRSNLEGIEVLETILDASCITPTLHRDELLRCVNKPKLSYSEYEPVDFPEHTAIMKSLREVYQSIDIKTDPTILRLLADRSERGLRDFRKAAFKYDTYVQNQMKGLWGRSKEILRELGPWAVDHYISRAIGEFLDRTDLSGSEQVGRENEDKIWFAQALRNVSRNSSTIPPARVSDLSDKARLLIDVLLSVEDNVVGILFVKERATVTIVTDLLATNPAILKKYRIGTMVGTSTFSSRNKNVYEFNKSVGLSALQDFRSGKINLLVATSVLEEGIDVPACNLVVCFDKPGNLKSFIQRRGRARMKDSKLVLLLERSLKGPPEWESLEEQMKRQYQLDKEEQRRLKDLEDEEDDDSLCFVVDSTGARLDLDSAKQHLEHFCRVLSQGEFVDCRPDYIIRRVSNMDDSPVTAKVVLPSFLPPDLRHAQSARQWTSQKNATKDAAFHAYVALYKAGLINDNLLPIKDAPPEERVPTVTAAPPVNPWTKIARIWQSPEPNSQFVLPLTLHDGQNNCLGQYSIVVPVRISQPRSIRIYPEWGVEWKLTFGAGRMCSDSEAAKLPDHTSALLAFHFGYRWEVQDRSHVIKISSRENCGLSKDQIGSIPFDPEKHDIHMPYLVRDKMNCPFEYTGIIPSKPPKEEVQYPFFEYETAPKDVPYLTLRKTTRRADFLHRVHSDPREQLPSSKTYTWVLPMHWATVDSVPKRFVQFAMLIPSIIHELEVMMIATQLSETILKPVGLIDPQLVIEAISSRAASEPVDYERLEFLGDSILKFCVVVQASAKHLKWPEGYLSFFKDRHVSNSRLLNASVDIGLPQFVLSKIFTGQKWRPLYAEDNLDSQPPPRVLPSKMLADIVEALIGACYQSGGIPMALRCISLFLSDHEGGKTKWFNEKEGRAILFNHAVGDVELPPTLKPLEQLIGYSFRKKSLLIEAMTHGSYAADTRWRSFERLEFLGDAVLDYIIVTKVFNVRPELPHSQLHMIKTAMVNGDFLAFVGLEHGLKDTETIVNDDGSIETKDVTIPLWKFMRHALPAIGIEQAAMSKRFEALGGLIAETLKQGTHYPWALLARLRARKFYSDLFEALLGAVWVDSGSMETCEAVLSRFEILPYLDHILRDKVHVQHPKEELSKLAVNEKVHYAYEIIEGSGEREREYWCTVRVGDHVVAKVEGGVDKVEVMTKAAEQAVKFITETRMAVD</sequence>
<dbReference type="PROSITE" id="PS51192">
    <property type="entry name" value="HELICASE_ATP_BIND_1"/>
    <property type="match status" value="1"/>
</dbReference>
<dbReference type="Gene3D" id="3.30.160.380">
    <property type="entry name" value="Dicer dimerisation domain"/>
    <property type="match status" value="1"/>
</dbReference>
<evidence type="ECO:0000256" key="7">
    <source>
        <dbReference type="ARBA" id="ARBA00023118"/>
    </source>
</evidence>
<dbReference type="Gene3D" id="1.10.1520.10">
    <property type="entry name" value="Ribonuclease III domain"/>
    <property type="match status" value="2"/>
</dbReference>
<dbReference type="InterPro" id="IPR036389">
    <property type="entry name" value="RNase_III_sf"/>
</dbReference>
<evidence type="ECO:0000313" key="14">
    <source>
        <dbReference type="Proteomes" id="UP000717696"/>
    </source>
</evidence>
<feature type="domain" description="Helicase C-terminal" evidence="11">
    <location>
        <begin position="353"/>
        <end position="525"/>
    </location>
</feature>
<keyword evidence="6" id="KW-0067">ATP-binding</keyword>
<dbReference type="Pfam" id="PF00270">
    <property type="entry name" value="DEAD"/>
    <property type="match status" value="1"/>
</dbReference>
<dbReference type="PANTHER" id="PTHR14950:SF37">
    <property type="entry name" value="ENDORIBONUCLEASE DICER"/>
    <property type="match status" value="1"/>
</dbReference>
<evidence type="ECO:0000259" key="9">
    <source>
        <dbReference type="PROSITE" id="PS50142"/>
    </source>
</evidence>
<feature type="domain" description="RNase III" evidence="9">
    <location>
        <begin position="893"/>
        <end position="1033"/>
    </location>
</feature>
<dbReference type="GO" id="GO:0003723">
    <property type="term" value="F:RNA binding"/>
    <property type="evidence" value="ECO:0007669"/>
    <property type="project" value="UniProtKB-UniRule"/>
</dbReference>
<evidence type="ECO:0000259" key="11">
    <source>
        <dbReference type="PROSITE" id="PS51194"/>
    </source>
</evidence>
<evidence type="ECO:0000259" key="12">
    <source>
        <dbReference type="PROSITE" id="PS51327"/>
    </source>
</evidence>
<dbReference type="PROSITE" id="PS00517">
    <property type="entry name" value="RNASE_3_1"/>
    <property type="match status" value="2"/>
</dbReference>
<dbReference type="CDD" id="cd18034">
    <property type="entry name" value="DEXHc_dicer"/>
    <property type="match status" value="1"/>
</dbReference>
<dbReference type="PROSITE" id="PS51327">
    <property type="entry name" value="DICER_DSRBF"/>
    <property type="match status" value="1"/>
</dbReference>
<feature type="domain" description="Helicase ATP-binding" evidence="10">
    <location>
        <begin position="10"/>
        <end position="187"/>
    </location>
</feature>
<evidence type="ECO:0000256" key="1">
    <source>
        <dbReference type="ARBA" id="ARBA00022721"/>
    </source>
</evidence>
<feature type="domain" description="RNase III" evidence="9">
    <location>
        <begin position="1079"/>
        <end position="1258"/>
    </location>
</feature>
<accession>A0A9P9F2B6</accession>
<comment type="caution">
    <text evidence="13">The sequence shown here is derived from an EMBL/GenBank/DDBJ whole genome shotgun (WGS) entry which is preliminary data.</text>
</comment>
<dbReference type="InterPro" id="IPR001650">
    <property type="entry name" value="Helicase_C-like"/>
</dbReference>
<dbReference type="GO" id="GO:0030422">
    <property type="term" value="P:siRNA processing"/>
    <property type="evidence" value="ECO:0007669"/>
    <property type="project" value="TreeGrafter"/>
</dbReference>
<dbReference type="GO" id="GO:0004525">
    <property type="term" value="F:ribonuclease III activity"/>
    <property type="evidence" value="ECO:0007669"/>
    <property type="project" value="InterPro"/>
</dbReference>
<organism evidence="13 14">
    <name type="scientific">Dactylonectria estremocensis</name>
    <dbReference type="NCBI Taxonomy" id="1079267"/>
    <lineage>
        <taxon>Eukaryota</taxon>
        <taxon>Fungi</taxon>
        <taxon>Dikarya</taxon>
        <taxon>Ascomycota</taxon>
        <taxon>Pezizomycotina</taxon>
        <taxon>Sordariomycetes</taxon>
        <taxon>Hypocreomycetidae</taxon>
        <taxon>Hypocreales</taxon>
        <taxon>Nectriaceae</taxon>
        <taxon>Dactylonectria</taxon>
    </lineage>
</organism>
<dbReference type="GO" id="GO:0005634">
    <property type="term" value="C:nucleus"/>
    <property type="evidence" value="ECO:0007669"/>
    <property type="project" value="TreeGrafter"/>
</dbReference>
<keyword evidence="4" id="KW-0378">Hydrolase</keyword>
<keyword evidence="3" id="KW-0547">Nucleotide-binding</keyword>
<dbReference type="SUPFAM" id="SSF52540">
    <property type="entry name" value="P-loop containing nucleoside triphosphate hydrolases"/>
    <property type="match status" value="1"/>
</dbReference>
<dbReference type="CDD" id="cd00593">
    <property type="entry name" value="RIBOc"/>
    <property type="match status" value="2"/>
</dbReference>
<keyword evidence="2" id="KW-0677">Repeat</keyword>
<feature type="domain" description="Dicer dsRNA-binding fold" evidence="12">
    <location>
        <begin position="542"/>
        <end position="639"/>
    </location>
</feature>
<dbReference type="GO" id="GO:0004386">
    <property type="term" value="F:helicase activity"/>
    <property type="evidence" value="ECO:0007669"/>
    <property type="project" value="UniProtKB-KW"/>
</dbReference>
<keyword evidence="1" id="KW-0930">Antiviral protein</keyword>
<evidence type="ECO:0000259" key="10">
    <source>
        <dbReference type="PROSITE" id="PS51192"/>
    </source>
</evidence>
<dbReference type="Pfam" id="PF00636">
    <property type="entry name" value="Ribonuclease_3"/>
    <property type="match status" value="2"/>
</dbReference>
<dbReference type="InterPro" id="IPR011545">
    <property type="entry name" value="DEAD/DEAH_box_helicase_dom"/>
</dbReference>
<evidence type="ECO:0008006" key="15">
    <source>
        <dbReference type="Google" id="ProtNLM"/>
    </source>
</evidence>
<dbReference type="OrthoDB" id="416741at2759"/>
<dbReference type="Pfam" id="PF00271">
    <property type="entry name" value="Helicase_C"/>
    <property type="match status" value="1"/>
</dbReference>